<dbReference type="KEGG" id="sbu:SpiBuddy_1344"/>
<dbReference type="eggNOG" id="COG3209">
    <property type="taxonomic scope" value="Bacteria"/>
</dbReference>
<organism evidence="2 3">
    <name type="scientific">Sphaerochaeta globosa (strain ATCC BAA-1886 / DSM 22777 / Buddy)</name>
    <name type="common">Spirochaeta sp. (strain Buddy)</name>
    <dbReference type="NCBI Taxonomy" id="158189"/>
    <lineage>
        <taxon>Bacteria</taxon>
        <taxon>Pseudomonadati</taxon>
        <taxon>Spirochaetota</taxon>
        <taxon>Spirochaetia</taxon>
        <taxon>Spirochaetales</taxon>
        <taxon>Sphaerochaetaceae</taxon>
        <taxon>Sphaerochaeta</taxon>
    </lineage>
</organism>
<accession>F0RVV7</accession>
<name>F0RVV7_SPHGB</name>
<dbReference type="Gene3D" id="3.90.930.1">
    <property type="match status" value="1"/>
</dbReference>
<evidence type="ECO:0000256" key="1">
    <source>
        <dbReference type="SAM" id="SignalP"/>
    </source>
</evidence>
<dbReference type="EMBL" id="CP002541">
    <property type="protein sequence ID" value="ADY13169.1"/>
    <property type="molecule type" value="Genomic_DNA"/>
</dbReference>
<dbReference type="NCBIfam" id="TIGR01643">
    <property type="entry name" value="YD_repeat_2x"/>
    <property type="match status" value="1"/>
</dbReference>
<dbReference type="RefSeq" id="WP_013607019.1">
    <property type="nucleotide sequence ID" value="NC_015152.1"/>
</dbReference>
<gene>
    <name evidence="2" type="ordered locus">SpiBuddy_1344</name>
</gene>
<feature type="chain" id="PRO_5003257922" description="YD repeat-containing protein" evidence="1">
    <location>
        <begin position="20"/>
        <end position="320"/>
    </location>
</feature>
<dbReference type="AlphaFoldDB" id="F0RVV7"/>
<feature type="signal peptide" evidence="1">
    <location>
        <begin position="1"/>
        <end position="19"/>
    </location>
</feature>
<keyword evidence="1" id="KW-0732">Signal</keyword>
<protein>
    <recommendedName>
        <fullName evidence="4">YD repeat-containing protein</fullName>
    </recommendedName>
</protein>
<dbReference type="Proteomes" id="UP000008466">
    <property type="component" value="Chromosome"/>
</dbReference>
<dbReference type="HOGENOM" id="CLU_871264_0_0_12"/>
<proteinExistence type="predicted"/>
<dbReference type="InterPro" id="IPR006530">
    <property type="entry name" value="YD"/>
</dbReference>
<keyword evidence="3" id="KW-1185">Reference proteome</keyword>
<reference evidence="3" key="1">
    <citation type="submission" date="2011-02" db="EMBL/GenBank/DDBJ databases">
        <title>Complete sequence of Spirochaeta sp. Buddy.</title>
        <authorList>
            <person name="Lucas S."/>
            <person name="Copeland A."/>
            <person name="Lapidus A."/>
            <person name="Cheng J.-F."/>
            <person name="Goodwin L."/>
            <person name="Pitluck S."/>
            <person name="Zeytun A."/>
            <person name="Detter J.C."/>
            <person name="Han C."/>
            <person name="Tapia R."/>
            <person name="Land M."/>
            <person name="Hauser L."/>
            <person name="Kyrpides N."/>
            <person name="Ivanova N."/>
            <person name="Mikhailova N."/>
            <person name="Pagani I."/>
            <person name="Ritalahti K.M."/>
            <person name="Loeffler F.E."/>
            <person name="Woyke T."/>
        </authorList>
    </citation>
    <scope>NUCLEOTIDE SEQUENCE [LARGE SCALE GENOMIC DNA]</scope>
    <source>
        <strain evidence="3">ATCC BAA-1886 / DSM 22777 / Buddy</strain>
    </source>
</reference>
<evidence type="ECO:0000313" key="3">
    <source>
        <dbReference type="Proteomes" id="UP000008466"/>
    </source>
</evidence>
<sequence length="320" mass="35695">MKRLLLACAILLCLGSLIAGSLRLSNSIGQDRGVWTGEGAFRLALLPNQTQLYGPDGLVWTKQTFDEEGRQVQVTRYADGKPDLVEVYQDGLLMQMQSGSAVVYYHYATDGLLSQLTTLIGGQLESARIYSYAGGSLSSILTVTPGQSNLRTFGMLKELAYFSFYDQDGGQLFTTLDNGRTIAEFWVGEEKAEEISVVTYEDGSFSLIRRKPEGEILERYDAQGLLVSSKTPSYLTEYRYNESRDLTEQRITEMDGRVMIKMYESGSLVSAIEEIQGQSVKHTRYNEDGSSIQTLYSEGKPYADVTYAVDGKRVLSIVYY</sequence>
<evidence type="ECO:0008006" key="4">
    <source>
        <dbReference type="Google" id="ProtNLM"/>
    </source>
</evidence>
<dbReference type="STRING" id="158189.SpiBuddy_1344"/>
<evidence type="ECO:0000313" key="2">
    <source>
        <dbReference type="EMBL" id="ADY13169.1"/>
    </source>
</evidence>